<gene>
    <name evidence="1" type="ORF">FLL45_11135</name>
</gene>
<dbReference type="RefSeq" id="WP_142942081.1">
    <property type="nucleotide sequence ID" value="NZ_VIKR01000002.1"/>
</dbReference>
<organism evidence="1 2">
    <name type="scientific">Aliikangiella marina</name>
    <dbReference type="NCBI Taxonomy" id="1712262"/>
    <lineage>
        <taxon>Bacteria</taxon>
        <taxon>Pseudomonadati</taxon>
        <taxon>Pseudomonadota</taxon>
        <taxon>Gammaproteobacteria</taxon>
        <taxon>Oceanospirillales</taxon>
        <taxon>Pleioneaceae</taxon>
        <taxon>Aliikangiella</taxon>
    </lineage>
</organism>
<evidence type="ECO:0000313" key="2">
    <source>
        <dbReference type="Proteomes" id="UP000317839"/>
    </source>
</evidence>
<accession>A0A545TE16</accession>
<comment type="caution">
    <text evidence="1">The sequence shown here is derived from an EMBL/GenBank/DDBJ whole genome shotgun (WGS) entry which is preliminary data.</text>
</comment>
<keyword evidence="2" id="KW-1185">Reference proteome</keyword>
<sequence length="121" mass="13691">MSKRDKKLSTQQIFSALSSSSKTGRTTQLAFDLSANGRKKLKIEAAVDDMTPAEKAREVLGLSIKAKKASPKLILRLTEKDFRFLADKYDVEFEDRLTIRNKAAEELANEYPDAEVKFDFD</sequence>
<dbReference type="Proteomes" id="UP000317839">
    <property type="component" value="Unassembled WGS sequence"/>
</dbReference>
<reference evidence="1 2" key="1">
    <citation type="submission" date="2019-06" db="EMBL/GenBank/DDBJ databases">
        <title>Draft genome of Aliikangiella marina GYP-15.</title>
        <authorList>
            <person name="Wang G."/>
        </authorList>
    </citation>
    <scope>NUCLEOTIDE SEQUENCE [LARGE SCALE GENOMIC DNA]</scope>
    <source>
        <strain evidence="1 2">GYP-15</strain>
    </source>
</reference>
<protein>
    <submittedName>
        <fullName evidence="1">Uncharacterized protein</fullName>
    </submittedName>
</protein>
<dbReference type="EMBL" id="VIKR01000002">
    <property type="protein sequence ID" value="TQV75467.1"/>
    <property type="molecule type" value="Genomic_DNA"/>
</dbReference>
<evidence type="ECO:0000313" key="1">
    <source>
        <dbReference type="EMBL" id="TQV75467.1"/>
    </source>
</evidence>
<name>A0A545TE16_9GAMM</name>
<dbReference type="AlphaFoldDB" id="A0A545TE16"/>
<proteinExistence type="predicted"/>